<dbReference type="GO" id="GO:0016853">
    <property type="term" value="F:isomerase activity"/>
    <property type="evidence" value="ECO:0007669"/>
    <property type="project" value="UniProtKB-KW"/>
</dbReference>
<keyword evidence="3" id="KW-1185">Reference proteome</keyword>
<dbReference type="SUPFAM" id="SSF55718">
    <property type="entry name" value="SCP-like"/>
    <property type="match status" value="1"/>
</dbReference>
<dbReference type="RefSeq" id="WP_380638555.1">
    <property type="nucleotide sequence ID" value="NZ_JBHSQO010000026.1"/>
</dbReference>
<comment type="caution">
    <text evidence="2">The sequence shown here is derived from an EMBL/GenBank/DDBJ whole genome shotgun (WGS) entry which is preliminary data.</text>
</comment>
<reference evidence="3" key="1">
    <citation type="journal article" date="2019" name="Int. J. Syst. Evol. Microbiol.">
        <title>The Global Catalogue of Microorganisms (GCM) 10K type strain sequencing project: providing services to taxonomists for standard genome sequencing and annotation.</title>
        <authorList>
            <consortium name="The Broad Institute Genomics Platform"/>
            <consortium name="The Broad Institute Genome Sequencing Center for Infectious Disease"/>
            <person name="Wu L."/>
            <person name="Ma J."/>
        </authorList>
    </citation>
    <scope>NUCLEOTIDE SEQUENCE [LARGE SCALE GENOMIC DNA]</scope>
    <source>
        <strain evidence="3">CGMCC 4.7246</strain>
    </source>
</reference>
<sequence>MRLELTDQRWHDLRAALDGATDRFTRLLLDVRDPDRPAPDRPRAVRWTAAETAAHTAVVAHLNAGLLHAPATPLGAPAVDPLVAATTLGDIAHLNDVALREFPTRSPEALARWLREGVSLLLDRSADRDPREPAHWLGDARLPVASLLAHQLNEVLLHGFDIARAHSLPWRVPSAEAALAFDLFLVSLLGSRETGRLFGTGGGQGRTVRVEFRSAHTTPVVLVNGGGRIGAEPPDGGADARIRFEPAALMLTIFRRTPLARAVATGRVVASGRRPWAALTYMRRMRTP</sequence>
<dbReference type="InterPro" id="IPR036527">
    <property type="entry name" value="SCP2_sterol-bd_dom_sf"/>
</dbReference>
<protein>
    <submittedName>
        <fullName evidence="2">Maleylpyruvate isomerase N-terminal domain-containing protein</fullName>
    </submittedName>
</protein>
<accession>A0ABW1PB43</accession>
<name>A0ABW1PB43_9PSEU</name>
<dbReference type="Proteomes" id="UP001596220">
    <property type="component" value="Unassembled WGS sequence"/>
</dbReference>
<dbReference type="InterPro" id="IPR034660">
    <property type="entry name" value="DinB/YfiT-like"/>
</dbReference>
<proteinExistence type="predicted"/>
<evidence type="ECO:0000313" key="2">
    <source>
        <dbReference type="EMBL" id="MFC6092264.1"/>
    </source>
</evidence>
<keyword evidence="2" id="KW-0413">Isomerase</keyword>
<organism evidence="2 3">
    <name type="scientific">Saccharothrix lopnurensis</name>
    <dbReference type="NCBI Taxonomy" id="1670621"/>
    <lineage>
        <taxon>Bacteria</taxon>
        <taxon>Bacillati</taxon>
        <taxon>Actinomycetota</taxon>
        <taxon>Actinomycetes</taxon>
        <taxon>Pseudonocardiales</taxon>
        <taxon>Pseudonocardiaceae</taxon>
        <taxon>Saccharothrix</taxon>
    </lineage>
</organism>
<evidence type="ECO:0000259" key="1">
    <source>
        <dbReference type="Pfam" id="PF11716"/>
    </source>
</evidence>
<feature type="domain" description="Mycothiol-dependent maleylpyruvate isomerase metal-binding" evidence="1">
    <location>
        <begin position="20"/>
        <end position="163"/>
    </location>
</feature>
<evidence type="ECO:0000313" key="3">
    <source>
        <dbReference type="Proteomes" id="UP001596220"/>
    </source>
</evidence>
<dbReference type="EMBL" id="JBHSQO010000026">
    <property type="protein sequence ID" value="MFC6092264.1"/>
    <property type="molecule type" value="Genomic_DNA"/>
</dbReference>
<dbReference type="Pfam" id="PF11716">
    <property type="entry name" value="MDMPI_N"/>
    <property type="match status" value="1"/>
</dbReference>
<gene>
    <name evidence="2" type="ORF">ACFP3R_23585</name>
</gene>
<dbReference type="SUPFAM" id="SSF109854">
    <property type="entry name" value="DinB/YfiT-like putative metalloenzymes"/>
    <property type="match status" value="1"/>
</dbReference>
<dbReference type="Gene3D" id="1.20.120.450">
    <property type="entry name" value="dinb family like domain"/>
    <property type="match status" value="1"/>
</dbReference>
<dbReference type="InterPro" id="IPR024344">
    <property type="entry name" value="MDMPI_metal-binding"/>
</dbReference>